<evidence type="ECO:0000259" key="6">
    <source>
        <dbReference type="Pfam" id="PF21036"/>
    </source>
</evidence>
<dbReference type="InterPro" id="IPR030953">
    <property type="entry name" value="Glycosyl_450act"/>
</dbReference>
<evidence type="ECO:0000256" key="2">
    <source>
        <dbReference type="ARBA" id="ARBA00022676"/>
    </source>
</evidence>
<dbReference type="EMBL" id="JACHJN010000008">
    <property type="protein sequence ID" value="MBB5958538.1"/>
    <property type="molecule type" value="Genomic_DNA"/>
</dbReference>
<dbReference type="Pfam" id="PF06722">
    <property type="entry name" value="EryCIII-like_C"/>
    <property type="match status" value="1"/>
</dbReference>
<evidence type="ECO:0000256" key="3">
    <source>
        <dbReference type="ARBA" id="ARBA00022679"/>
    </source>
</evidence>
<dbReference type="NCBIfam" id="TIGR04516">
    <property type="entry name" value="glycosyl_450act"/>
    <property type="match status" value="1"/>
</dbReference>
<keyword evidence="8" id="KW-1185">Reference proteome</keyword>
<keyword evidence="3 7" id="KW-0808">Transferase</keyword>
<gene>
    <name evidence="7" type="ORF">FHS29_005146</name>
</gene>
<evidence type="ECO:0000313" key="7">
    <source>
        <dbReference type="EMBL" id="MBB5958538.1"/>
    </source>
</evidence>
<evidence type="ECO:0000259" key="5">
    <source>
        <dbReference type="Pfam" id="PF06722"/>
    </source>
</evidence>
<comment type="caution">
    <text evidence="7">The sequence shown here is derived from an EMBL/GenBank/DDBJ whole genome shotgun (WGS) entry which is preliminary data.</text>
</comment>
<feature type="domain" description="Erythromycin biosynthesis protein CIII-like C-terminal" evidence="5">
    <location>
        <begin position="273"/>
        <end position="416"/>
    </location>
</feature>
<dbReference type="CDD" id="cd03784">
    <property type="entry name" value="GT1_Gtf-like"/>
    <property type="match status" value="1"/>
</dbReference>
<evidence type="ECO:0000256" key="1">
    <source>
        <dbReference type="ARBA" id="ARBA00006962"/>
    </source>
</evidence>
<dbReference type="Pfam" id="PF21036">
    <property type="entry name" value="EryCIII-like_N"/>
    <property type="match status" value="1"/>
</dbReference>
<dbReference type="GO" id="GO:0016758">
    <property type="term" value="F:hexosyltransferase activity"/>
    <property type="evidence" value="ECO:0007669"/>
    <property type="project" value="UniProtKB-ARBA"/>
</dbReference>
<dbReference type="Gene3D" id="3.40.50.2000">
    <property type="entry name" value="Glycogen Phosphorylase B"/>
    <property type="match status" value="2"/>
</dbReference>
<proteinExistence type="inferred from homology"/>
<keyword evidence="4" id="KW-0045">Antibiotic biosynthesis</keyword>
<protein>
    <submittedName>
        <fullName evidence="7">Glycosyltransferase (Activator-dependent family)</fullName>
    </submittedName>
</protein>
<dbReference type="Proteomes" id="UP000547510">
    <property type="component" value="Unassembled WGS sequence"/>
</dbReference>
<sequence length="424" mass="46412">MRVLFTCHAERTHLLMLVPLAWALRTAGHEVRVAVQPKLVDEVTKAGLTAVPVGSDLDLWAILNRVGVWLGGRTSGWPEPYDAAEMRPEDVTWDHLRDGYANLAIRWHKTSNVPMIPDLVAFAKAWKPDLVVWEPLTQAGSIAAKACGAAHARLLIGADVYGITRDHYLRLKPEQPPEEQVDPLAGWLGSYARKHGGEYTEDMATGHFTIDSLPRSLSVGADLHNVHMRHVQYGGPAVVPRWLWDEPEKPRVAITMGLTVTERTGGYPVDVQEVLDALSDLDIELIGTITDEQKAALPRIPDNTRLVPYVPLGALLPSCSVAIHHAGVGTLATVAMHGVPQLTLPWDVDQPALSNRLVAQGAGLTTHATEATGENVRASVVRLLDEPSFAERARALREEMLDLPTPNQLVPHLEELTAKYRADG</sequence>
<dbReference type="RefSeq" id="WP_184694569.1">
    <property type="nucleotide sequence ID" value="NZ_JACHJN010000008.1"/>
</dbReference>
<comment type="similarity">
    <text evidence="1">Belongs to the glycosyltransferase 28 family.</text>
</comment>
<dbReference type="AlphaFoldDB" id="A0A841CQY3"/>
<reference evidence="7 8" key="1">
    <citation type="submission" date="2020-08" db="EMBL/GenBank/DDBJ databases">
        <title>Genomic Encyclopedia of Type Strains, Phase III (KMG-III): the genomes of soil and plant-associated and newly described type strains.</title>
        <authorList>
            <person name="Whitman W."/>
        </authorList>
    </citation>
    <scope>NUCLEOTIDE SEQUENCE [LARGE SCALE GENOMIC DNA]</scope>
    <source>
        <strain evidence="7 8">CECT 8640</strain>
    </source>
</reference>
<name>A0A841CQY3_9PSEU</name>
<dbReference type="GO" id="GO:0017000">
    <property type="term" value="P:antibiotic biosynthetic process"/>
    <property type="evidence" value="ECO:0007669"/>
    <property type="project" value="UniProtKB-KW"/>
</dbReference>
<evidence type="ECO:0000256" key="4">
    <source>
        <dbReference type="ARBA" id="ARBA00023194"/>
    </source>
</evidence>
<dbReference type="InterPro" id="IPR050426">
    <property type="entry name" value="Glycosyltransferase_28"/>
</dbReference>
<dbReference type="InterPro" id="IPR048284">
    <property type="entry name" value="EryCIII-like_N"/>
</dbReference>
<dbReference type="GO" id="GO:0008194">
    <property type="term" value="F:UDP-glycosyltransferase activity"/>
    <property type="evidence" value="ECO:0007669"/>
    <property type="project" value="InterPro"/>
</dbReference>
<dbReference type="InterPro" id="IPR010610">
    <property type="entry name" value="EryCIII-like_C"/>
</dbReference>
<evidence type="ECO:0000313" key="8">
    <source>
        <dbReference type="Proteomes" id="UP000547510"/>
    </source>
</evidence>
<organism evidence="7 8">
    <name type="scientific">Saccharothrix tamanrassetensis</name>
    <dbReference type="NCBI Taxonomy" id="1051531"/>
    <lineage>
        <taxon>Bacteria</taxon>
        <taxon>Bacillati</taxon>
        <taxon>Actinomycetota</taxon>
        <taxon>Actinomycetes</taxon>
        <taxon>Pseudonocardiales</taxon>
        <taxon>Pseudonocardiaceae</taxon>
        <taxon>Saccharothrix</taxon>
    </lineage>
</organism>
<dbReference type="InterPro" id="IPR002213">
    <property type="entry name" value="UDP_glucos_trans"/>
</dbReference>
<dbReference type="FunFam" id="3.40.50.2000:FF:000072">
    <property type="entry name" value="Glycosyl transferase"/>
    <property type="match status" value="1"/>
</dbReference>
<dbReference type="PANTHER" id="PTHR48050:SF13">
    <property type="entry name" value="STEROL 3-BETA-GLUCOSYLTRANSFERASE UGT80A2"/>
    <property type="match status" value="1"/>
</dbReference>
<dbReference type="SUPFAM" id="SSF53756">
    <property type="entry name" value="UDP-Glycosyltransferase/glycogen phosphorylase"/>
    <property type="match status" value="1"/>
</dbReference>
<feature type="domain" description="Erythromycin biosynthesis protein CIII-like N-terminal" evidence="6">
    <location>
        <begin position="22"/>
        <end position="257"/>
    </location>
</feature>
<dbReference type="PANTHER" id="PTHR48050">
    <property type="entry name" value="STEROL 3-BETA-GLUCOSYLTRANSFERASE"/>
    <property type="match status" value="1"/>
</dbReference>
<accession>A0A841CQY3</accession>
<keyword evidence="2" id="KW-0328">Glycosyltransferase</keyword>